<dbReference type="AlphaFoldDB" id="A0AAV5MKQ8"/>
<name>A0AAV5MKQ8_9ROSI</name>
<reference evidence="1 2" key="1">
    <citation type="journal article" date="2021" name="Commun. Biol.">
        <title>The genome of Shorea leprosula (Dipterocarpaceae) highlights the ecological relevance of drought in aseasonal tropical rainforests.</title>
        <authorList>
            <person name="Ng K.K.S."/>
            <person name="Kobayashi M.J."/>
            <person name="Fawcett J.A."/>
            <person name="Hatakeyama M."/>
            <person name="Paape T."/>
            <person name="Ng C.H."/>
            <person name="Ang C.C."/>
            <person name="Tnah L.H."/>
            <person name="Lee C.T."/>
            <person name="Nishiyama T."/>
            <person name="Sese J."/>
            <person name="O'Brien M.J."/>
            <person name="Copetti D."/>
            <person name="Mohd Noor M.I."/>
            <person name="Ong R.C."/>
            <person name="Putra M."/>
            <person name="Sireger I.Z."/>
            <person name="Indrioko S."/>
            <person name="Kosugi Y."/>
            <person name="Izuno A."/>
            <person name="Isagi Y."/>
            <person name="Lee S.L."/>
            <person name="Shimizu K.K."/>
        </authorList>
    </citation>
    <scope>NUCLEOTIDE SEQUENCE [LARGE SCALE GENOMIC DNA]</scope>
    <source>
        <strain evidence="1">214</strain>
    </source>
</reference>
<protein>
    <submittedName>
        <fullName evidence="1">Uncharacterized protein</fullName>
    </submittedName>
</protein>
<accession>A0AAV5MKQ8</accession>
<gene>
    <name evidence="1" type="ORF">SLEP1_g56753</name>
</gene>
<dbReference type="Proteomes" id="UP001054252">
    <property type="component" value="Unassembled WGS sequence"/>
</dbReference>
<evidence type="ECO:0000313" key="2">
    <source>
        <dbReference type="Proteomes" id="UP001054252"/>
    </source>
</evidence>
<proteinExistence type="predicted"/>
<organism evidence="1 2">
    <name type="scientific">Rubroshorea leprosula</name>
    <dbReference type="NCBI Taxonomy" id="152421"/>
    <lineage>
        <taxon>Eukaryota</taxon>
        <taxon>Viridiplantae</taxon>
        <taxon>Streptophyta</taxon>
        <taxon>Embryophyta</taxon>
        <taxon>Tracheophyta</taxon>
        <taxon>Spermatophyta</taxon>
        <taxon>Magnoliopsida</taxon>
        <taxon>eudicotyledons</taxon>
        <taxon>Gunneridae</taxon>
        <taxon>Pentapetalae</taxon>
        <taxon>rosids</taxon>
        <taxon>malvids</taxon>
        <taxon>Malvales</taxon>
        <taxon>Dipterocarpaceae</taxon>
        <taxon>Rubroshorea</taxon>
    </lineage>
</organism>
<keyword evidence="2" id="KW-1185">Reference proteome</keyword>
<sequence length="37" mass="4417">MNDPGRINAMMVQQLKAASRYVQILRINIKRDIWILF</sequence>
<dbReference type="EMBL" id="BPVZ01000334">
    <property type="protein sequence ID" value="GKV50038.1"/>
    <property type="molecule type" value="Genomic_DNA"/>
</dbReference>
<comment type="caution">
    <text evidence="1">The sequence shown here is derived from an EMBL/GenBank/DDBJ whole genome shotgun (WGS) entry which is preliminary data.</text>
</comment>
<evidence type="ECO:0000313" key="1">
    <source>
        <dbReference type="EMBL" id="GKV50038.1"/>
    </source>
</evidence>